<organism evidence="2 3">
    <name type="scientific">Rhodovarius crocodyli</name>
    <dbReference type="NCBI Taxonomy" id="1979269"/>
    <lineage>
        <taxon>Bacteria</taxon>
        <taxon>Pseudomonadati</taxon>
        <taxon>Pseudomonadota</taxon>
        <taxon>Alphaproteobacteria</taxon>
        <taxon>Acetobacterales</taxon>
        <taxon>Roseomonadaceae</taxon>
        <taxon>Rhodovarius</taxon>
    </lineage>
</organism>
<dbReference type="Pfam" id="PF01476">
    <property type="entry name" value="LysM"/>
    <property type="match status" value="1"/>
</dbReference>
<gene>
    <name evidence="2" type="ORF">EOD42_20400</name>
</gene>
<dbReference type="EMBL" id="SACL01000009">
    <property type="protein sequence ID" value="RVT91857.1"/>
    <property type="molecule type" value="Genomic_DNA"/>
</dbReference>
<protein>
    <submittedName>
        <fullName evidence="2">LysM domain-containing protein</fullName>
    </submittedName>
</protein>
<sequence>MGASAVRGSAVNGVVNGSPISVRTRRQVRSAVELLALAASYPLFAREAELQHPGDTLSELAGRHGLSWAELLAASAVKKPRVRVKAMVAPV</sequence>
<dbReference type="CDD" id="cd00118">
    <property type="entry name" value="LysM"/>
    <property type="match status" value="1"/>
</dbReference>
<accession>A0A437M2E5</accession>
<proteinExistence type="predicted"/>
<dbReference type="Proteomes" id="UP000282957">
    <property type="component" value="Unassembled WGS sequence"/>
</dbReference>
<dbReference type="InterPro" id="IPR018392">
    <property type="entry name" value="LysM"/>
</dbReference>
<name>A0A437M2E5_9PROT</name>
<evidence type="ECO:0000313" key="3">
    <source>
        <dbReference type="Proteomes" id="UP000282957"/>
    </source>
</evidence>
<evidence type="ECO:0000259" key="1">
    <source>
        <dbReference type="Pfam" id="PF01476"/>
    </source>
</evidence>
<dbReference type="OrthoDB" id="1404170at2"/>
<dbReference type="AlphaFoldDB" id="A0A437M2E5"/>
<evidence type="ECO:0000313" key="2">
    <source>
        <dbReference type="EMBL" id="RVT91857.1"/>
    </source>
</evidence>
<keyword evidence="3" id="KW-1185">Reference proteome</keyword>
<feature type="domain" description="LysM" evidence="1">
    <location>
        <begin position="53"/>
        <end position="83"/>
    </location>
</feature>
<comment type="caution">
    <text evidence="2">The sequence shown here is derived from an EMBL/GenBank/DDBJ whole genome shotgun (WGS) entry which is preliminary data.</text>
</comment>
<reference evidence="2 3" key="1">
    <citation type="submission" date="2019-01" db="EMBL/GenBank/DDBJ databases">
        <authorList>
            <person name="Chen W.-M."/>
        </authorList>
    </citation>
    <scope>NUCLEOTIDE SEQUENCE [LARGE SCALE GENOMIC DNA]</scope>
    <source>
        <strain evidence="2 3">CCP-6</strain>
    </source>
</reference>